<comment type="caution">
    <text evidence="1">The sequence shown here is derived from an EMBL/GenBank/DDBJ whole genome shotgun (WGS) entry which is preliminary data.</text>
</comment>
<accession>A0A2U1JPK8</accession>
<reference evidence="1 2" key="1">
    <citation type="submission" date="2018-04" db="EMBL/GenBank/DDBJ databases">
        <title>Flavobacterium sp. nov., isolated from glacier ice.</title>
        <authorList>
            <person name="Liu Q."/>
            <person name="Xin Y.-H."/>
        </authorList>
    </citation>
    <scope>NUCLEOTIDE SEQUENCE [LARGE SCALE GENOMIC DNA]</scope>
    <source>
        <strain evidence="1 2">LB2P30</strain>
    </source>
</reference>
<evidence type="ECO:0000313" key="2">
    <source>
        <dbReference type="Proteomes" id="UP000245618"/>
    </source>
</evidence>
<dbReference type="RefSeq" id="WP_116764366.1">
    <property type="nucleotide sequence ID" value="NZ_QCZH01000022.1"/>
</dbReference>
<gene>
    <name evidence="1" type="ORF">DB891_14830</name>
</gene>
<proteinExistence type="predicted"/>
<dbReference type="AlphaFoldDB" id="A0A2U1JPK8"/>
<dbReference type="OrthoDB" id="1272076at2"/>
<dbReference type="Proteomes" id="UP000245618">
    <property type="component" value="Unassembled WGS sequence"/>
</dbReference>
<dbReference type="EMBL" id="QCZH01000022">
    <property type="protein sequence ID" value="PWA07107.1"/>
    <property type="molecule type" value="Genomic_DNA"/>
</dbReference>
<sequence length="137" mass="15861">MNKVKIGILLAFLFLVFNQGYSQTYKFKTTGLSVSVKEGNGKFGGWSDLKLVNILVNLDTNKNRIVIYSEAIQLFEIVEYLPAEENETDIVYPFICKDNNGEDCTISFITRKNQENRKQLYIKYEDRVLVYNVVNIE</sequence>
<evidence type="ECO:0000313" key="1">
    <source>
        <dbReference type="EMBL" id="PWA07107.1"/>
    </source>
</evidence>
<name>A0A2U1JPK8_9FLAO</name>
<protein>
    <submittedName>
        <fullName evidence="1">Uncharacterized protein</fullName>
    </submittedName>
</protein>
<organism evidence="1 2">
    <name type="scientific">Flavobacterium laiguense</name>
    <dbReference type="NCBI Taxonomy" id="2169409"/>
    <lineage>
        <taxon>Bacteria</taxon>
        <taxon>Pseudomonadati</taxon>
        <taxon>Bacteroidota</taxon>
        <taxon>Flavobacteriia</taxon>
        <taxon>Flavobacteriales</taxon>
        <taxon>Flavobacteriaceae</taxon>
        <taxon>Flavobacterium</taxon>
    </lineage>
</organism>
<keyword evidence="2" id="KW-1185">Reference proteome</keyword>